<dbReference type="SUPFAM" id="SSF57667">
    <property type="entry name" value="beta-beta-alpha zinc fingers"/>
    <property type="match status" value="2"/>
</dbReference>
<dbReference type="AlphaFoldDB" id="A0A914EGJ9"/>
<proteinExistence type="predicted"/>
<feature type="domain" description="C2H2-type" evidence="7">
    <location>
        <begin position="204"/>
        <end position="232"/>
    </location>
</feature>
<keyword evidence="3 6" id="KW-0863">Zinc-finger</keyword>
<dbReference type="PANTHER" id="PTHR23235">
    <property type="entry name" value="KRUEPPEL-LIKE TRANSCRIPTION FACTOR"/>
    <property type="match status" value="1"/>
</dbReference>
<keyword evidence="4" id="KW-0862">Zinc</keyword>
<evidence type="ECO:0000256" key="3">
    <source>
        <dbReference type="ARBA" id="ARBA00022771"/>
    </source>
</evidence>
<dbReference type="Gene3D" id="3.30.160.60">
    <property type="entry name" value="Classic Zinc Finger"/>
    <property type="match status" value="3"/>
</dbReference>
<dbReference type="InterPro" id="IPR036236">
    <property type="entry name" value="Znf_C2H2_sf"/>
</dbReference>
<evidence type="ECO:0000256" key="1">
    <source>
        <dbReference type="ARBA" id="ARBA00022723"/>
    </source>
</evidence>
<feature type="domain" description="C2H2-type" evidence="7">
    <location>
        <begin position="233"/>
        <end position="260"/>
    </location>
</feature>
<keyword evidence="1" id="KW-0479">Metal-binding</keyword>
<evidence type="ECO:0000259" key="7">
    <source>
        <dbReference type="PROSITE" id="PS50157"/>
    </source>
</evidence>
<organism evidence="8 9">
    <name type="scientific">Acrobeloides nanus</name>
    <dbReference type="NCBI Taxonomy" id="290746"/>
    <lineage>
        <taxon>Eukaryota</taxon>
        <taxon>Metazoa</taxon>
        <taxon>Ecdysozoa</taxon>
        <taxon>Nematoda</taxon>
        <taxon>Chromadorea</taxon>
        <taxon>Rhabditida</taxon>
        <taxon>Tylenchina</taxon>
        <taxon>Cephalobomorpha</taxon>
        <taxon>Cephaloboidea</taxon>
        <taxon>Cephalobidae</taxon>
        <taxon>Acrobeloides</taxon>
    </lineage>
</organism>
<dbReference type="GO" id="GO:0008270">
    <property type="term" value="F:zinc ion binding"/>
    <property type="evidence" value="ECO:0007669"/>
    <property type="project" value="UniProtKB-KW"/>
</dbReference>
<dbReference type="PROSITE" id="PS00028">
    <property type="entry name" value="ZINC_FINGER_C2H2_1"/>
    <property type="match status" value="3"/>
</dbReference>
<sequence>MAPSASQTSIRMLVDFMYTGRIRITPKLYSSLRNVALSLGVVRLADLLNEELYNTQQEKQINRESVNFDQQGQNFEQILEDSDIQNDSSAPLLASAKDYQQIYKEFVKGPPKGCRRLGSAKKKPEAQIFKEPPTRTILMDSETGEMYYDESHPSTSDGNYEIMDHGDQQRVTVEDYGFAINGIHPVQSSMPVVGNQRLYLEKPYKCSLCNHRTKEKSALEKHIRCIHTGEAPYRCIYCPQAFKIQSNLVRHLRAHTGEKPYVCKKCGTPYADKKNMDAHIFRDHLKMRQFQCQEPSCTAKFWRQDRYALHCEKIHGFTPILSD</sequence>
<accession>A0A914EGJ9</accession>
<evidence type="ECO:0000256" key="6">
    <source>
        <dbReference type="PROSITE-ProRule" id="PRU00042"/>
    </source>
</evidence>
<evidence type="ECO:0000313" key="8">
    <source>
        <dbReference type="Proteomes" id="UP000887540"/>
    </source>
</evidence>
<keyword evidence="5" id="KW-0539">Nucleus</keyword>
<evidence type="ECO:0000256" key="4">
    <source>
        <dbReference type="ARBA" id="ARBA00022833"/>
    </source>
</evidence>
<dbReference type="InterPro" id="IPR013087">
    <property type="entry name" value="Znf_C2H2_type"/>
</dbReference>
<dbReference type="PANTHER" id="PTHR23235:SF142">
    <property type="entry name" value="ZINC FINGER PROTEIN 384"/>
    <property type="match status" value="1"/>
</dbReference>
<protein>
    <submittedName>
        <fullName evidence="9">C2H2-type domain-containing protein</fullName>
    </submittedName>
</protein>
<evidence type="ECO:0000256" key="5">
    <source>
        <dbReference type="ARBA" id="ARBA00023242"/>
    </source>
</evidence>
<dbReference type="GO" id="GO:0000981">
    <property type="term" value="F:DNA-binding transcription factor activity, RNA polymerase II-specific"/>
    <property type="evidence" value="ECO:0007669"/>
    <property type="project" value="TreeGrafter"/>
</dbReference>
<dbReference type="PROSITE" id="PS50157">
    <property type="entry name" value="ZINC_FINGER_C2H2_2"/>
    <property type="match status" value="3"/>
</dbReference>
<evidence type="ECO:0000313" key="9">
    <source>
        <dbReference type="WBParaSite" id="ACRNAN_scaffold811.g29339.t1"/>
    </source>
</evidence>
<dbReference type="Gene3D" id="3.30.710.10">
    <property type="entry name" value="Potassium Channel Kv1.1, Chain A"/>
    <property type="match status" value="1"/>
</dbReference>
<keyword evidence="8" id="KW-1185">Reference proteome</keyword>
<feature type="domain" description="C2H2-type" evidence="7">
    <location>
        <begin position="261"/>
        <end position="289"/>
    </location>
</feature>
<keyword evidence="2" id="KW-0677">Repeat</keyword>
<dbReference type="FunFam" id="3.30.160.60:FF:002343">
    <property type="entry name" value="Zinc finger protein 33A"/>
    <property type="match status" value="1"/>
</dbReference>
<evidence type="ECO:0000256" key="2">
    <source>
        <dbReference type="ARBA" id="ARBA00022737"/>
    </source>
</evidence>
<dbReference type="Pfam" id="PF00096">
    <property type="entry name" value="zf-C2H2"/>
    <property type="match status" value="2"/>
</dbReference>
<reference evidence="9" key="1">
    <citation type="submission" date="2022-11" db="UniProtKB">
        <authorList>
            <consortium name="WormBaseParasite"/>
        </authorList>
    </citation>
    <scope>IDENTIFICATION</scope>
</reference>
<dbReference type="WBParaSite" id="ACRNAN_scaffold811.g29339.t1">
    <property type="protein sequence ID" value="ACRNAN_scaffold811.g29339.t1"/>
    <property type="gene ID" value="ACRNAN_scaffold811.g29339"/>
</dbReference>
<dbReference type="SMART" id="SM00355">
    <property type="entry name" value="ZnF_C2H2"/>
    <property type="match status" value="4"/>
</dbReference>
<name>A0A914EGJ9_9BILA</name>
<dbReference type="GO" id="GO:0000978">
    <property type="term" value="F:RNA polymerase II cis-regulatory region sequence-specific DNA binding"/>
    <property type="evidence" value="ECO:0007669"/>
    <property type="project" value="TreeGrafter"/>
</dbReference>
<dbReference type="InterPro" id="IPR011333">
    <property type="entry name" value="SKP1/BTB/POZ_sf"/>
</dbReference>
<dbReference type="Proteomes" id="UP000887540">
    <property type="component" value="Unplaced"/>
</dbReference>